<dbReference type="SUPFAM" id="SSF49879">
    <property type="entry name" value="SMAD/FHA domain"/>
    <property type="match status" value="1"/>
</dbReference>
<dbReference type="PANTHER" id="PTHR15067:SF7">
    <property type="entry name" value="E3 UBIQUITIN-PROTEIN LIGASE DMA1-RELATED"/>
    <property type="match status" value="1"/>
</dbReference>
<comment type="caution">
    <text evidence="10">The sequence shown here is derived from an EMBL/GenBank/DDBJ whole genome shotgun (WGS) entry which is preliminary data.</text>
</comment>
<dbReference type="SMART" id="SM00240">
    <property type="entry name" value="FHA"/>
    <property type="match status" value="1"/>
</dbReference>
<evidence type="ECO:0000259" key="8">
    <source>
        <dbReference type="PROSITE" id="PS50006"/>
    </source>
</evidence>
<dbReference type="Proteomes" id="UP000187283">
    <property type="component" value="Unassembled WGS sequence"/>
</dbReference>
<feature type="compositionally biased region" description="Low complexity" evidence="7">
    <location>
        <begin position="439"/>
        <end position="449"/>
    </location>
</feature>
<dbReference type="Pfam" id="PF17123">
    <property type="entry name" value="zf-RING_11"/>
    <property type="match status" value="1"/>
</dbReference>
<dbReference type="PANTHER" id="PTHR15067">
    <property type="entry name" value="E3 UBIQUITIN-PROTEIN LIGASE RNF8"/>
    <property type="match status" value="1"/>
</dbReference>
<evidence type="ECO:0000256" key="1">
    <source>
        <dbReference type="ARBA" id="ARBA00022679"/>
    </source>
</evidence>
<feature type="region of interest" description="Disordered" evidence="7">
    <location>
        <begin position="283"/>
        <end position="319"/>
    </location>
</feature>
<dbReference type="GO" id="GO:0000151">
    <property type="term" value="C:ubiquitin ligase complex"/>
    <property type="evidence" value="ECO:0007669"/>
    <property type="project" value="TreeGrafter"/>
</dbReference>
<keyword evidence="4" id="KW-0833">Ubl conjugation pathway</keyword>
<accession>A0A1R1XKI8</accession>
<evidence type="ECO:0000313" key="10">
    <source>
        <dbReference type="EMBL" id="OMJ15145.1"/>
    </source>
</evidence>
<proteinExistence type="predicted"/>
<evidence type="ECO:0000256" key="2">
    <source>
        <dbReference type="ARBA" id="ARBA00022723"/>
    </source>
</evidence>
<dbReference type="Gene3D" id="3.30.40.10">
    <property type="entry name" value="Zinc/RING finger domain, C3HC4 (zinc finger)"/>
    <property type="match status" value="1"/>
</dbReference>
<evidence type="ECO:0000259" key="9">
    <source>
        <dbReference type="PROSITE" id="PS50089"/>
    </source>
</evidence>
<dbReference type="PROSITE" id="PS50089">
    <property type="entry name" value="ZF_RING_2"/>
    <property type="match status" value="1"/>
</dbReference>
<feature type="compositionally biased region" description="Acidic residues" evidence="7">
    <location>
        <begin position="283"/>
        <end position="297"/>
    </location>
</feature>
<feature type="compositionally biased region" description="Polar residues" evidence="7">
    <location>
        <begin position="300"/>
        <end position="319"/>
    </location>
</feature>
<dbReference type="GO" id="GO:0032153">
    <property type="term" value="C:cell division site"/>
    <property type="evidence" value="ECO:0007669"/>
    <property type="project" value="TreeGrafter"/>
</dbReference>
<evidence type="ECO:0000313" key="11">
    <source>
        <dbReference type="Proteomes" id="UP000187283"/>
    </source>
</evidence>
<name>A0A1R1XKI8_9FUNG</name>
<organism evidence="10 11">
    <name type="scientific">Smittium culicis</name>
    <dbReference type="NCBI Taxonomy" id="133412"/>
    <lineage>
        <taxon>Eukaryota</taxon>
        <taxon>Fungi</taxon>
        <taxon>Fungi incertae sedis</taxon>
        <taxon>Zoopagomycota</taxon>
        <taxon>Kickxellomycotina</taxon>
        <taxon>Harpellomycetes</taxon>
        <taxon>Harpellales</taxon>
        <taxon>Legeriomycetaceae</taxon>
        <taxon>Smittium</taxon>
    </lineage>
</organism>
<sequence>MFFLNPAEDGSSPNPDRNLQDRGSAAPSIRSQTASANLDDPNPLSPSETHTSNSSSKKSSKQIPHIRIAPHIVDVRHCLYFDVIDRQVPENIIIKVGRFTDKVSNQQTRIAFKSKVVSRSHAEIWTQDGSFFIRDTKSSSGTFLNSMRLSPPGVESVPFPIKDGDILQLGVDYQGGTLDIYKCVKIRVEINRKWQRTKGNNFRKQILKNIQNSYYEVEQTKSNNNENTECCICLYNMLAFQALFVSPCSHCFHFKCVKQLLFTSSGFSCPLCRTYADLEASVSDDELVDDDEDEEVDSNLAPNENDISQIQNPSQSNEGKISEITNQLPVAIQIVQSQFSNTLNGLSNNPQNTQTPQQIDSPSNNIVSEHISNSIQEFRNELDHPTVDNNPNYETSTNASDSYADLPLSTNSSNRSLNIDHAQQQPIVQPSTPSRSDTHNTTSETTATTIASQNGSSTPISTINNLNIDQSVTSTPVGSIPSANILSISESNNLLNGERDDCISHHHQSIINNIQTTNNHQDQNESGSHA</sequence>
<dbReference type="GO" id="GO:0061630">
    <property type="term" value="F:ubiquitin protein ligase activity"/>
    <property type="evidence" value="ECO:0007669"/>
    <property type="project" value="TreeGrafter"/>
</dbReference>
<dbReference type="OrthoDB" id="687730at2759"/>
<keyword evidence="5" id="KW-0862">Zinc</keyword>
<feature type="domain" description="RING-type" evidence="9">
    <location>
        <begin position="230"/>
        <end position="273"/>
    </location>
</feature>
<dbReference type="EMBL" id="LSSN01002765">
    <property type="protein sequence ID" value="OMJ15145.1"/>
    <property type="molecule type" value="Genomic_DNA"/>
</dbReference>
<keyword evidence="11" id="KW-1185">Reference proteome</keyword>
<keyword evidence="2" id="KW-0479">Metal-binding</keyword>
<dbReference type="PROSITE" id="PS50006">
    <property type="entry name" value="FHA_DOMAIN"/>
    <property type="match status" value="1"/>
</dbReference>
<evidence type="ECO:0000256" key="5">
    <source>
        <dbReference type="ARBA" id="ARBA00022833"/>
    </source>
</evidence>
<feature type="region of interest" description="Disordered" evidence="7">
    <location>
        <begin position="343"/>
        <end position="365"/>
    </location>
</feature>
<keyword evidence="3 6" id="KW-0863">Zinc-finger</keyword>
<evidence type="ECO:0000256" key="3">
    <source>
        <dbReference type="ARBA" id="ARBA00022771"/>
    </source>
</evidence>
<dbReference type="InterPro" id="IPR000253">
    <property type="entry name" value="FHA_dom"/>
</dbReference>
<dbReference type="STRING" id="133412.A0A1R1XKI8"/>
<dbReference type="SMART" id="SM00184">
    <property type="entry name" value="RING"/>
    <property type="match status" value="1"/>
</dbReference>
<dbReference type="SUPFAM" id="SSF57850">
    <property type="entry name" value="RING/U-box"/>
    <property type="match status" value="1"/>
</dbReference>
<dbReference type="AlphaFoldDB" id="A0A1R1XKI8"/>
<dbReference type="Gene3D" id="2.60.200.20">
    <property type="match status" value="1"/>
</dbReference>
<dbReference type="InterPro" id="IPR013083">
    <property type="entry name" value="Znf_RING/FYVE/PHD"/>
</dbReference>
<feature type="region of interest" description="Disordered" evidence="7">
    <location>
        <begin position="1"/>
        <end position="63"/>
    </location>
</feature>
<dbReference type="GO" id="GO:0005829">
    <property type="term" value="C:cytosol"/>
    <property type="evidence" value="ECO:0007669"/>
    <property type="project" value="TreeGrafter"/>
</dbReference>
<reference evidence="10 11" key="1">
    <citation type="submission" date="2017-01" db="EMBL/GenBank/DDBJ databases">
        <authorList>
            <person name="Mah S.A."/>
            <person name="Swanson W.J."/>
            <person name="Moy G.W."/>
            <person name="Vacquier V.D."/>
        </authorList>
    </citation>
    <scope>NUCLEOTIDE SEQUENCE [LARGE SCALE GENOMIC DNA]</scope>
    <source>
        <strain evidence="10 11">GSMNP</strain>
    </source>
</reference>
<evidence type="ECO:0000256" key="7">
    <source>
        <dbReference type="SAM" id="MobiDB-lite"/>
    </source>
</evidence>
<evidence type="ECO:0000256" key="4">
    <source>
        <dbReference type="ARBA" id="ARBA00022786"/>
    </source>
</evidence>
<evidence type="ECO:0000256" key="6">
    <source>
        <dbReference type="PROSITE-ProRule" id="PRU00175"/>
    </source>
</evidence>
<keyword evidence="1" id="KW-0808">Transferase</keyword>
<dbReference type="InterPro" id="IPR001841">
    <property type="entry name" value="Znf_RING"/>
</dbReference>
<feature type="domain" description="FHA" evidence="8">
    <location>
        <begin position="94"/>
        <end position="149"/>
    </location>
</feature>
<feature type="compositionally biased region" description="Polar residues" evidence="7">
    <location>
        <begin position="408"/>
        <end position="435"/>
    </location>
</feature>
<dbReference type="GO" id="GO:0016567">
    <property type="term" value="P:protein ubiquitination"/>
    <property type="evidence" value="ECO:0007669"/>
    <property type="project" value="TreeGrafter"/>
</dbReference>
<dbReference type="GO" id="GO:0008270">
    <property type="term" value="F:zinc ion binding"/>
    <property type="evidence" value="ECO:0007669"/>
    <property type="project" value="UniProtKB-KW"/>
</dbReference>
<feature type="region of interest" description="Disordered" evidence="7">
    <location>
        <begin position="382"/>
        <end position="457"/>
    </location>
</feature>
<feature type="compositionally biased region" description="Polar residues" evidence="7">
    <location>
        <begin position="387"/>
        <end position="401"/>
    </location>
</feature>
<feature type="compositionally biased region" description="Low complexity" evidence="7">
    <location>
        <begin position="348"/>
        <end position="358"/>
    </location>
</feature>
<gene>
    <name evidence="10" type="ORF">AYI70_g7461</name>
</gene>
<dbReference type="GO" id="GO:0006511">
    <property type="term" value="P:ubiquitin-dependent protein catabolic process"/>
    <property type="evidence" value="ECO:0007669"/>
    <property type="project" value="TreeGrafter"/>
</dbReference>
<dbReference type="Pfam" id="PF00498">
    <property type="entry name" value="FHA"/>
    <property type="match status" value="1"/>
</dbReference>
<dbReference type="InterPro" id="IPR008984">
    <property type="entry name" value="SMAD_FHA_dom_sf"/>
</dbReference>
<protein>
    <submittedName>
        <fullName evidence="10">E3 ubiquitin-protein ligase DMA2</fullName>
    </submittedName>
</protein>